<dbReference type="RefSeq" id="WP_090248902.1">
    <property type="nucleotide sequence ID" value="NZ_FPAS01000002.1"/>
</dbReference>
<dbReference type="Gene3D" id="3.40.50.150">
    <property type="entry name" value="Vaccinia Virus protein VP39"/>
    <property type="match status" value="1"/>
</dbReference>
<dbReference type="STRING" id="477690.SAMN05216474_1592"/>
<dbReference type="SUPFAM" id="SSF53335">
    <property type="entry name" value="S-adenosyl-L-methionine-dependent methyltransferases"/>
    <property type="match status" value="1"/>
</dbReference>
<dbReference type="CDD" id="cd00165">
    <property type="entry name" value="S4"/>
    <property type="match status" value="1"/>
</dbReference>
<evidence type="ECO:0000259" key="4">
    <source>
        <dbReference type="SMART" id="SM00363"/>
    </source>
</evidence>
<proteinExistence type="inferred from homology"/>
<keyword evidence="5" id="KW-0808">Transferase</keyword>
<dbReference type="InterPro" id="IPR004538">
    <property type="entry name" value="Hemolysin_A/TlyA"/>
</dbReference>
<dbReference type="PROSITE" id="PS50889">
    <property type="entry name" value="S4"/>
    <property type="match status" value="1"/>
</dbReference>
<feature type="domain" description="RNA-binding S4" evidence="4">
    <location>
        <begin position="4"/>
        <end position="69"/>
    </location>
</feature>
<dbReference type="EMBL" id="FPAS01000002">
    <property type="protein sequence ID" value="SFT65700.1"/>
    <property type="molecule type" value="Genomic_DNA"/>
</dbReference>
<dbReference type="GO" id="GO:0008168">
    <property type="term" value="F:methyltransferase activity"/>
    <property type="evidence" value="ECO:0007669"/>
    <property type="project" value="UniProtKB-KW"/>
</dbReference>
<dbReference type="InterPro" id="IPR036986">
    <property type="entry name" value="S4_RNA-bd_sf"/>
</dbReference>
<evidence type="ECO:0000313" key="5">
    <source>
        <dbReference type="EMBL" id="SFT65700.1"/>
    </source>
</evidence>
<dbReference type="GO" id="GO:0003723">
    <property type="term" value="F:RNA binding"/>
    <property type="evidence" value="ECO:0007669"/>
    <property type="project" value="UniProtKB-KW"/>
</dbReference>
<gene>
    <name evidence="5" type="ORF">SAMN05216474_1592</name>
</gene>
<sequence>MELERLDKILINRGLVSTRVRAEELIKETGVLVEGKLLTKPGKKFPVDVKLELLGQELQYVSRGALKLEKALDLWDINPKGKKVMDIGASTGGFTELVLERGADLVFAVDVGTDQLAQKLKDDARVLNLEKTHVRELNNKIITEECQLCVIDVSFISLEKVLPFLHAFMPSGADLVALVKPQFEVGKDNISKGGIVKDMKLYPQVIEKVKQAAALSNFIYQDHTESPILGGNGNREFLMHLKRK</sequence>
<reference evidence="5 6" key="1">
    <citation type="submission" date="2016-10" db="EMBL/GenBank/DDBJ databases">
        <authorList>
            <person name="de Groot N.N."/>
        </authorList>
    </citation>
    <scope>NUCLEOTIDE SEQUENCE [LARGE SCALE GENOMIC DNA]</scope>
    <source>
        <strain evidence="5 6">CGMCC 1.7005</strain>
    </source>
</reference>
<dbReference type="NCBIfam" id="TIGR00478">
    <property type="entry name" value="tly"/>
    <property type="match status" value="1"/>
</dbReference>
<dbReference type="Pfam" id="PF01479">
    <property type="entry name" value="S4"/>
    <property type="match status" value="1"/>
</dbReference>
<keyword evidence="1 3" id="KW-0694">RNA-binding</keyword>
<dbReference type="InterPro" id="IPR047048">
    <property type="entry name" value="TlyA"/>
</dbReference>
<dbReference type="PIRSF" id="PIRSF005578">
    <property type="entry name" value="TlyA"/>
    <property type="match status" value="1"/>
</dbReference>
<dbReference type="PANTHER" id="PTHR32319:SF0">
    <property type="entry name" value="BACTERIAL HEMOLYSIN-LIKE PROTEIN"/>
    <property type="match status" value="1"/>
</dbReference>
<keyword evidence="6" id="KW-1185">Reference proteome</keyword>
<dbReference type="PANTHER" id="PTHR32319">
    <property type="entry name" value="BACTERIAL HEMOLYSIN-LIKE PROTEIN"/>
    <property type="match status" value="1"/>
</dbReference>
<evidence type="ECO:0000313" key="6">
    <source>
        <dbReference type="Proteomes" id="UP000236454"/>
    </source>
</evidence>
<dbReference type="InterPro" id="IPR002877">
    <property type="entry name" value="RNA_MeTrfase_FtsJ_dom"/>
</dbReference>
<evidence type="ECO:0000256" key="1">
    <source>
        <dbReference type="ARBA" id="ARBA00022884"/>
    </source>
</evidence>
<organism evidence="5 6">
    <name type="scientific">Lishizhenia tianjinensis</name>
    <dbReference type="NCBI Taxonomy" id="477690"/>
    <lineage>
        <taxon>Bacteria</taxon>
        <taxon>Pseudomonadati</taxon>
        <taxon>Bacteroidota</taxon>
        <taxon>Flavobacteriia</taxon>
        <taxon>Flavobacteriales</taxon>
        <taxon>Crocinitomicaceae</taxon>
        <taxon>Lishizhenia</taxon>
    </lineage>
</organism>
<dbReference type="GO" id="GO:0032259">
    <property type="term" value="P:methylation"/>
    <property type="evidence" value="ECO:0007669"/>
    <property type="project" value="UniProtKB-KW"/>
</dbReference>
<name>A0A1I6ZSP6_9FLAO</name>
<dbReference type="Pfam" id="PF01728">
    <property type="entry name" value="FtsJ"/>
    <property type="match status" value="1"/>
</dbReference>
<evidence type="ECO:0000256" key="2">
    <source>
        <dbReference type="ARBA" id="ARBA00029460"/>
    </source>
</evidence>
<comment type="similarity">
    <text evidence="2">Belongs to the TlyA family.</text>
</comment>
<protein>
    <submittedName>
        <fullName evidence="5">23S rRNA (Cytidine1920-2'-O)/16S rRNA (Cytidine1409-2'-O)-methyltransferase</fullName>
    </submittedName>
</protein>
<dbReference type="SUPFAM" id="SSF55174">
    <property type="entry name" value="Alpha-L RNA-binding motif"/>
    <property type="match status" value="1"/>
</dbReference>
<keyword evidence="5" id="KW-0489">Methyltransferase</keyword>
<evidence type="ECO:0000256" key="3">
    <source>
        <dbReference type="PROSITE-ProRule" id="PRU00182"/>
    </source>
</evidence>
<dbReference type="OrthoDB" id="9784736at2"/>
<dbReference type="InterPro" id="IPR002942">
    <property type="entry name" value="S4_RNA-bd"/>
</dbReference>
<dbReference type="Proteomes" id="UP000236454">
    <property type="component" value="Unassembled WGS sequence"/>
</dbReference>
<dbReference type="SMART" id="SM00363">
    <property type="entry name" value="S4"/>
    <property type="match status" value="1"/>
</dbReference>
<dbReference type="AlphaFoldDB" id="A0A1I6ZSP6"/>
<accession>A0A1I6ZSP6</accession>
<dbReference type="InterPro" id="IPR029063">
    <property type="entry name" value="SAM-dependent_MTases_sf"/>
</dbReference>
<dbReference type="Gene3D" id="3.10.290.10">
    <property type="entry name" value="RNA-binding S4 domain"/>
    <property type="match status" value="1"/>
</dbReference>